<dbReference type="Proteomes" id="UP000837932">
    <property type="component" value="Unassembled WGS sequence"/>
</dbReference>
<dbReference type="InterPro" id="IPR051815">
    <property type="entry name" value="Molybdate_resp_trans_reg"/>
</dbReference>
<dbReference type="Gene3D" id="1.10.10.10">
    <property type="entry name" value="Winged helix-like DNA-binding domain superfamily/Winged helix DNA-binding domain"/>
    <property type="match status" value="1"/>
</dbReference>
<organism evidence="2 3">
    <name type="scientific">Emticicia aquatica</name>
    <dbReference type="NCBI Taxonomy" id="1681835"/>
    <lineage>
        <taxon>Bacteria</taxon>
        <taxon>Pseudomonadati</taxon>
        <taxon>Bacteroidota</taxon>
        <taxon>Cytophagia</taxon>
        <taxon>Cytophagales</taxon>
        <taxon>Leadbetterellaceae</taxon>
        <taxon>Emticicia</taxon>
    </lineage>
</organism>
<protein>
    <recommendedName>
        <fullName evidence="1">HTH lysR-type domain-containing protein</fullName>
    </recommendedName>
</protein>
<dbReference type="PANTHER" id="PTHR30432:SF1">
    <property type="entry name" value="DNA-BINDING TRANSCRIPTIONAL DUAL REGULATOR MODE"/>
    <property type="match status" value="1"/>
</dbReference>
<dbReference type="PANTHER" id="PTHR30432">
    <property type="entry name" value="TRANSCRIPTIONAL REGULATOR MODE"/>
    <property type="match status" value="1"/>
</dbReference>
<reference evidence="2" key="1">
    <citation type="submission" date="2021-12" db="EMBL/GenBank/DDBJ databases">
        <authorList>
            <person name="Rodrigo-Torres L."/>
            <person name="Arahal R. D."/>
            <person name="Lucena T."/>
        </authorList>
    </citation>
    <scope>NUCLEOTIDE SEQUENCE</scope>
    <source>
        <strain evidence="2">CECT 8858</strain>
    </source>
</reference>
<dbReference type="InterPro" id="IPR000847">
    <property type="entry name" value="LysR_HTH_N"/>
</dbReference>
<dbReference type="SUPFAM" id="SSF46785">
    <property type="entry name" value="Winged helix' DNA-binding domain"/>
    <property type="match status" value="1"/>
</dbReference>
<comment type="caution">
    <text evidence="2">The sequence shown here is derived from an EMBL/GenBank/DDBJ whole genome shotgun (WGS) entry which is preliminary data.</text>
</comment>
<accession>A0ABN8EX96</accession>
<gene>
    <name evidence="2" type="ORF">EMA8858_03837</name>
</gene>
<keyword evidence="3" id="KW-1185">Reference proteome</keyword>
<name>A0ABN8EX96_9BACT</name>
<evidence type="ECO:0000313" key="3">
    <source>
        <dbReference type="Proteomes" id="UP000837932"/>
    </source>
</evidence>
<dbReference type="InterPro" id="IPR036390">
    <property type="entry name" value="WH_DNA-bd_sf"/>
</dbReference>
<feature type="domain" description="HTH lysR-type" evidence="1">
    <location>
        <begin position="34"/>
        <end position="94"/>
    </location>
</feature>
<dbReference type="Pfam" id="PF00126">
    <property type="entry name" value="HTH_1"/>
    <property type="match status" value="1"/>
</dbReference>
<dbReference type="InterPro" id="IPR036388">
    <property type="entry name" value="WH-like_DNA-bd_sf"/>
</dbReference>
<proteinExistence type="predicted"/>
<evidence type="ECO:0000313" key="2">
    <source>
        <dbReference type="EMBL" id="CAH0997703.1"/>
    </source>
</evidence>
<dbReference type="EMBL" id="CAKLPY010000005">
    <property type="protein sequence ID" value="CAH0997703.1"/>
    <property type="molecule type" value="Genomic_DNA"/>
</dbReference>
<evidence type="ECO:0000259" key="1">
    <source>
        <dbReference type="Pfam" id="PF00126"/>
    </source>
</evidence>
<sequence>MLIKDILNPSMTFHINDMLRIESTNDRFLGPGRIELLEKIIETGSISQAAKLMGMSYKKAWDSIHSINQQTVTPIVITQAGGEKGGGTIVTDEGKLLIASFKQLHADIRLYFSEKIETFLQS</sequence>